<evidence type="ECO:0000259" key="3">
    <source>
        <dbReference type="PROSITE" id="PS51459"/>
    </source>
</evidence>
<evidence type="ECO:0000256" key="1">
    <source>
        <dbReference type="PIRSR" id="PIRSR640198-1"/>
    </source>
</evidence>
<feature type="binding site" evidence="2">
    <location>
        <begin position="198"/>
        <end position="205"/>
    </location>
    <ligand>
        <name>ATP</name>
        <dbReference type="ChEBI" id="CHEBI:30616"/>
    </ligand>
</feature>
<accession>A0A6L6PQ17</accession>
<dbReference type="SUPFAM" id="SSF140931">
    <property type="entry name" value="Fic-like"/>
    <property type="match status" value="1"/>
</dbReference>
<name>A0A6L6PQ17_9BURK</name>
<evidence type="ECO:0000256" key="2">
    <source>
        <dbReference type="PIRSR" id="PIRSR640198-2"/>
    </source>
</evidence>
<dbReference type="Proteomes" id="UP000475582">
    <property type="component" value="Unassembled WGS sequence"/>
</dbReference>
<dbReference type="InterPro" id="IPR036597">
    <property type="entry name" value="Fido-like_dom_sf"/>
</dbReference>
<dbReference type="OrthoDB" id="9813719at2"/>
<keyword evidence="2" id="KW-0067">ATP-binding</keyword>
<gene>
    <name evidence="4" type="ORF">GM676_26665</name>
</gene>
<dbReference type="Gene3D" id="1.10.3290.10">
    <property type="entry name" value="Fido-like domain"/>
    <property type="match status" value="1"/>
</dbReference>
<reference evidence="4 5" key="1">
    <citation type="submission" date="2019-11" db="EMBL/GenBank/DDBJ databases">
        <title>Type strains purchased from KCTC, JCM and DSMZ.</title>
        <authorList>
            <person name="Lu H."/>
        </authorList>
    </citation>
    <scope>NUCLEOTIDE SEQUENCE [LARGE SCALE GENOMIC DNA]</scope>
    <source>
        <strain evidence="4 5">KCTC 22382</strain>
    </source>
</reference>
<dbReference type="InterPro" id="IPR003812">
    <property type="entry name" value="Fido"/>
</dbReference>
<keyword evidence="5" id="KW-1185">Reference proteome</keyword>
<protein>
    <recommendedName>
        <fullName evidence="3">Fido domain-containing protein</fullName>
    </recommendedName>
</protein>
<dbReference type="AlphaFoldDB" id="A0A6L6PQ17"/>
<organism evidence="4 5">
    <name type="scientific">Duganella radicis</name>
    <dbReference type="NCBI Taxonomy" id="551988"/>
    <lineage>
        <taxon>Bacteria</taxon>
        <taxon>Pseudomonadati</taxon>
        <taxon>Pseudomonadota</taxon>
        <taxon>Betaproteobacteria</taxon>
        <taxon>Burkholderiales</taxon>
        <taxon>Oxalobacteraceae</taxon>
        <taxon>Telluria group</taxon>
        <taxon>Duganella</taxon>
    </lineage>
</organism>
<dbReference type="PANTHER" id="PTHR13504:SF38">
    <property type="entry name" value="FIDO DOMAIN-CONTAINING PROTEIN"/>
    <property type="match status" value="1"/>
</dbReference>
<evidence type="ECO:0000313" key="5">
    <source>
        <dbReference type="Proteomes" id="UP000475582"/>
    </source>
</evidence>
<proteinExistence type="predicted"/>
<feature type="active site" evidence="1">
    <location>
        <position position="194"/>
    </location>
</feature>
<sequence>MPSFPVHYSVRAVRPIEISSDLVGMNQFLIRKASLALREGYSGPAELIVAFMSRDFRGLQRRKRFAVLQHRLSNIAQRSTTEPKDINPAILQSSLIEQETYYQFKERFCQSLKSGQAFFNFLSGIQASVSGAGNESYRVHPIATTADANNVRWIYPDASLIPTLMEELRIYLADSRDHDLVKATVAHVVFVCAHPFSDGNGRTSRVLFNLCMQRQRGFVPLKAFQQISMHGYEIRLRLCQLEGDWFHIVEFFCNVILAFVRAGKLTMRLR</sequence>
<dbReference type="InterPro" id="IPR040198">
    <property type="entry name" value="Fido_containing"/>
</dbReference>
<dbReference type="PANTHER" id="PTHR13504">
    <property type="entry name" value="FIDO DOMAIN-CONTAINING PROTEIN DDB_G0283145"/>
    <property type="match status" value="1"/>
</dbReference>
<feature type="domain" description="Fido" evidence="3">
    <location>
        <begin position="113"/>
        <end position="254"/>
    </location>
</feature>
<keyword evidence="2" id="KW-0547">Nucleotide-binding</keyword>
<evidence type="ECO:0000313" key="4">
    <source>
        <dbReference type="EMBL" id="MTV41150.1"/>
    </source>
</evidence>
<dbReference type="PROSITE" id="PS51459">
    <property type="entry name" value="FIDO"/>
    <property type="match status" value="1"/>
</dbReference>
<comment type="caution">
    <text evidence="4">The sequence shown here is derived from an EMBL/GenBank/DDBJ whole genome shotgun (WGS) entry which is preliminary data.</text>
</comment>
<dbReference type="EMBL" id="WNKY01000049">
    <property type="protein sequence ID" value="MTV41150.1"/>
    <property type="molecule type" value="Genomic_DNA"/>
</dbReference>
<dbReference type="Pfam" id="PF02661">
    <property type="entry name" value="Fic"/>
    <property type="match status" value="1"/>
</dbReference>
<dbReference type="GO" id="GO:0005524">
    <property type="term" value="F:ATP binding"/>
    <property type="evidence" value="ECO:0007669"/>
    <property type="project" value="UniProtKB-KW"/>
</dbReference>